<organism evidence="9 10">
    <name type="scientific">Actinomadura violacea</name>
    <dbReference type="NCBI Taxonomy" id="2819934"/>
    <lineage>
        <taxon>Bacteria</taxon>
        <taxon>Bacillati</taxon>
        <taxon>Actinomycetota</taxon>
        <taxon>Actinomycetes</taxon>
        <taxon>Streptosporangiales</taxon>
        <taxon>Thermomonosporaceae</taxon>
        <taxon>Actinomadura</taxon>
    </lineage>
</organism>
<keyword evidence="5 7" id="KW-1133">Transmembrane helix</keyword>
<feature type="transmembrane region" description="Helical" evidence="7">
    <location>
        <begin position="216"/>
        <end position="241"/>
    </location>
</feature>
<keyword evidence="4 7" id="KW-0812">Transmembrane</keyword>
<dbReference type="Pfam" id="PF07690">
    <property type="entry name" value="MFS_1"/>
    <property type="match status" value="1"/>
</dbReference>
<evidence type="ECO:0000256" key="7">
    <source>
        <dbReference type="SAM" id="Phobius"/>
    </source>
</evidence>
<keyword evidence="10" id="KW-1185">Reference proteome</keyword>
<evidence type="ECO:0000256" key="3">
    <source>
        <dbReference type="ARBA" id="ARBA00022475"/>
    </source>
</evidence>
<dbReference type="InterPro" id="IPR036259">
    <property type="entry name" value="MFS_trans_sf"/>
</dbReference>
<sequence>MTTTGIDIETIRPVERAGRPWAGMGAIVLTSVAAMTPAFGTAALATPIEHGLGVSATGFGLALSGFFAASALGSFAAKRVAARLPVPVVLTAAGALALAALALAAAAGNLAVLALALLLAGAGNALVQPAAGRYIGARVPQGRLSLATGMVSAALGAAPLVPGLLAGFAAGPLGWRAALLLGAVLPVLAIPAAFLARTGPAAAVARPAATGGAAPVGRVLVLWTVAAGLATIGSNAAASFFVQLGTHSGLSTALAGLMQSLAGVVAVAVRLAAGGFADRAPRRNPALVTAMMLSGAAGLALVAAGSPAAFVAGALLAVAGGWGWTGLLLAAVMRLLPGQGERAGATVQIGLFGGAAVAPLAFGAASSALGVPATVLIAALIVLAGAASMLAGTAALRREAR</sequence>
<evidence type="ECO:0000256" key="6">
    <source>
        <dbReference type="ARBA" id="ARBA00023136"/>
    </source>
</evidence>
<reference evidence="9 10" key="1">
    <citation type="submission" date="2021-03" db="EMBL/GenBank/DDBJ databases">
        <title>Actinomadura violae sp. nov., isolated from lichen in Thailand.</title>
        <authorList>
            <person name="Kanchanasin P."/>
            <person name="Saeng-In P."/>
            <person name="Phongsopitanun W."/>
            <person name="Yuki M."/>
            <person name="Kudo T."/>
            <person name="Ohkuma M."/>
            <person name="Tanasupawat S."/>
        </authorList>
    </citation>
    <scope>NUCLEOTIDE SEQUENCE [LARGE SCALE GENOMIC DNA]</scope>
    <source>
        <strain evidence="9 10">LCR2-06</strain>
    </source>
</reference>
<dbReference type="Proteomes" id="UP000680206">
    <property type="component" value="Unassembled WGS sequence"/>
</dbReference>
<dbReference type="PANTHER" id="PTHR23517:SF13">
    <property type="entry name" value="MAJOR FACILITATOR SUPERFAMILY MFS_1"/>
    <property type="match status" value="1"/>
</dbReference>
<dbReference type="RefSeq" id="WP_208244143.1">
    <property type="nucleotide sequence ID" value="NZ_JAGEPF010000015.1"/>
</dbReference>
<feature type="domain" description="Major facilitator superfamily (MFS) profile" evidence="8">
    <location>
        <begin position="1"/>
        <end position="397"/>
    </location>
</feature>
<feature type="transmembrane region" description="Helical" evidence="7">
    <location>
        <begin position="21"/>
        <end position="45"/>
    </location>
</feature>
<evidence type="ECO:0000256" key="4">
    <source>
        <dbReference type="ARBA" id="ARBA00022692"/>
    </source>
</evidence>
<feature type="transmembrane region" description="Helical" evidence="7">
    <location>
        <begin position="253"/>
        <end position="273"/>
    </location>
</feature>
<feature type="transmembrane region" description="Helical" evidence="7">
    <location>
        <begin position="84"/>
        <end position="104"/>
    </location>
</feature>
<dbReference type="EMBL" id="JAGEPF010000015">
    <property type="protein sequence ID" value="MBO2460752.1"/>
    <property type="molecule type" value="Genomic_DNA"/>
</dbReference>
<comment type="subcellular location">
    <subcellularLocation>
        <location evidence="1">Cell membrane</location>
        <topology evidence="1">Multi-pass membrane protein</topology>
    </subcellularLocation>
</comment>
<keyword evidence="3" id="KW-1003">Cell membrane</keyword>
<evidence type="ECO:0000313" key="9">
    <source>
        <dbReference type="EMBL" id="MBO2460752.1"/>
    </source>
</evidence>
<dbReference type="SUPFAM" id="SSF103473">
    <property type="entry name" value="MFS general substrate transporter"/>
    <property type="match status" value="1"/>
</dbReference>
<evidence type="ECO:0000256" key="5">
    <source>
        <dbReference type="ARBA" id="ARBA00022989"/>
    </source>
</evidence>
<comment type="caution">
    <text evidence="9">The sequence shown here is derived from an EMBL/GenBank/DDBJ whole genome shotgun (WGS) entry which is preliminary data.</text>
</comment>
<feature type="transmembrane region" description="Helical" evidence="7">
    <location>
        <begin position="285"/>
        <end position="304"/>
    </location>
</feature>
<dbReference type="InterPro" id="IPR050171">
    <property type="entry name" value="MFS_Transporters"/>
</dbReference>
<dbReference type="InterPro" id="IPR011701">
    <property type="entry name" value="MFS"/>
</dbReference>
<feature type="transmembrane region" description="Helical" evidence="7">
    <location>
        <begin position="144"/>
        <end position="169"/>
    </location>
</feature>
<dbReference type="PANTHER" id="PTHR23517">
    <property type="entry name" value="RESISTANCE PROTEIN MDTM, PUTATIVE-RELATED-RELATED"/>
    <property type="match status" value="1"/>
</dbReference>
<feature type="transmembrane region" description="Helical" evidence="7">
    <location>
        <begin position="345"/>
        <end position="369"/>
    </location>
</feature>
<keyword evidence="6 7" id="KW-0472">Membrane</keyword>
<feature type="transmembrane region" description="Helical" evidence="7">
    <location>
        <begin position="310"/>
        <end position="333"/>
    </location>
</feature>
<protein>
    <submittedName>
        <fullName evidence="9">MFS transporter</fullName>
    </submittedName>
</protein>
<gene>
    <name evidence="9" type="ORF">J4709_24515</name>
</gene>
<feature type="transmembrane region" description="Helical" evidence="7">
    <location>
        <begin position="110"/>
        <end position="132"/>
    </location>
</feature>
<feature type="transmembrane region" description="Helical" evidence="7">
    <location>
        <begin position="51"/>
        <end position="72"/>
    </location>
</feature>
<evidence type="ECO:0000256" key="1">
    <source>
        <dbReference type="ARBA" id="ARBA00004651"/>
    </source>
</evidence>
<proteinExistence type="predicted"/>
<dbReference type="Gene3D" id="1.20.1250.20">
    <property type="entry name" value="MFS general substrate transporter like domains"/>
    <property type="match status" value="2"/>
</dbReference>
<evidence type="ECO:0000259" key="8">
    <source>
        <dbReference type="PROSITE" id="PS50850"/>
    </source>
</evidence>
<dbReference type="InterPro" id="IPR020846">
    <property type="entry name" value="MFS_dom"/>
</dbReference>
<feature type="transmembrane region" description="Helical" evidence="7">
    <location>
        <begin position="375"/>
        <end position="396"/>
    </location>
</feature>
<evidence type="ECO:0000256" key="2">
    <source>
        <dbReference type="ARBA" id="ARBA00022448"/>
    </source>
</evidence>
<evidence type="ECO:0000313" key="10">
    <source>
        <dbReference type="Proteomes" id="UP000680206"/>
    </source>
</evidence>
<name>A0ABS3RVH8_9ACTN</name>
<dbReference type="PROSITE" id="PS50850">
    <property type="entry name" value="MFS"/>
    <property type="match status" value="1"/>
</dbReference>
<feature type="transmembrane region" description="Helical" evidence="7">
    <location>
        <begin position="175"/>
        <end position="196"/>
    </location>
</feature>
<accession>A0ABS3RVH8</accession>
<keyword evidence="2" id="KW-0813">Transport</keyword>